<evidence type="ECO:0000313" key="1">
    <source>
        <dbReference type="EMBL" id="KAI8025386.1"/>
    </source>
</evidence>
<evidence type="ECO:0000313" key="2">
    <source>
        <dbReference type="Proteomes" id="UP001060215"/>
    </source>
</evidence>
<comment type="caution">
    <text evidence="1">The sequence shown here is derived from an EMBL/GenBank/DDBJ whole genome shotgun (WGS) entry which is preliminary data.</text>
</comment>
<dbReference type="EMBL" id="CM045760">
    <property type="protein sequence ID" value="KAI8025386.1"/>
    <property type="molecule type" value="Genomic_DNA"/>
</dbReference>
<name>A0ACC0INF9_9ERIC</name>
<organism evidence="1 2">
    <name type="scientific">Camellia lanceoleosa</name>
    <dbReference type="NCBI Taxonomy" id="1840588"/>
    <lineage>
        <taxon>Eukaryota</taxon>
        <taxon>Viridiplantae</taxon>
        <taxon>Streptophyta</taxon>
        <taxon>Embryophyta</taxon>
        <taxon>Tracheophyta</taxon>
        <taxon>Spermatophyta</taxon>
        <taxon>Magnoliopsida</taxon>
        <taxon>eudicotyledons</taxon>
        <taxon>Gunneridae</taxon>
        <taxon>Pentapetalae</taxon>
        <taxon>asterids</taxon>
        <taxon>Ericales</taxon>
        <taxon>Theaceae</taxon>
        <taxon>Camellia</taxon>
    </lineage>
</organism>
<keyword evidence="2" id="KW-1185">Reference proteome</keyword>
<gene>
    <name evidence="1" type="ORF">LOK49_LG02G03763</name>
</gene>
<dbReference type="Proteomes" id="UP001060215">
    <property type="component" value="Chromosome 3"/>
</dbReference>
<sequence length="439" mass="48911">MDRTTTFSSLSSTPSLALAVPILCGRGDKRTKKGKRFKGSYGNSRPKKEKKIERIKDKVEDPSSSFLHGRNLKVLDGPSIMMEVGLSTQDQWVPDCAFVNVDLNSRYQVVRNFRVIFQGNGEETFGNKVILLRRLSVEFTAVDLALRRLVVDKSVGVSYTRGALCGGWEVSRVEVSVAAGRSEGEVPEKEGGSGGFLPFSTSPGGASVIPKWGDIFVMPAQDQWVPDCAFVNVDLNSRYQVVRDFRVTLQGNGEETFGNKVVYGCVFSGYLDVWMAFSATYGCFIVRVGEVENELVANVEAFFALNKAVMFQRVFMANRLIIGQWGYVRKTDFPCILKLLGVEDDGQLVCVLRSLANGVLMFVFGLQSSYKVCLGHEPIYSLKEWQGYSPPLIRWTRIPLVSQRWLSAFGLRAKKWGHGWDVKRASFGNFAGDEFCSPK</sequence>
<protein>
    <submittedName>
        <fullName evidence="1">Uncharacterized protein</fullName>
    </submittedName>
</protein>
<proteinExistence type="predicted"/>
<reference evidence="1 2" key="1">
    <citation type="journal article" date="2022" name="Plant J.">
        <title>Chromosome-level genome of Camellia lanceoleosa provides a valuable resource for understanding genome evolution and self-incompatibility.</title>
        <authorList>
            <person name="Gong W."/>
            <person name="Xiao S."/>
            <person name="Wang L."/>
            <person name="Liao Z."/>
            <person name="Chang Y."/>
            <person name="Mo W."/>
            <person name="Hu G."/>
            <person name="Li W."/>
            <person name="Zhao G."/>
            <person name="Zhu H."/>
            <person name="Hu X."/>
            <person name="Ji K."/>
            <person name="Xiang X."/>
            <person name="Song Q."/>
            <person name="Yuan D."/>
            <person name="Jin S."/>
            <person name="Zhang L."/>
        </authorList>
    </citation>
    <scope>NUCLEOTIDE SEQUENCE [LARGE SCALE GENOMIC DNA]</scope>
    <source>
        <strain evidence="1">SQ_2022a</strain>
    </source>
</reference>
<accession>A0ACC0INF9</accession>